<dbReference type="Gene3D" id="1.10.10.10">
    <property type="entry name" value="Winged helix-like DNA-binding domain superfamily/Winged helix DNA-binding domain"/>
    <property type="match status" value="1"/>
</dbReference>
<dbReference type="PANTHER" id="PTHR43252:SF2">
    <property type="entry name" value="TRANSCRIPTION REGULATOR, PADR-LIKE FAMILY"/>
    <property type="match status" value="1"/>
</dbReference>
<dbReference type="AlphaFoldDB" id="A0A8J3V580"/>
<keyword evidence="5" id="KW-1185">Reference proteome</keyword>
<evidence type="ECO:0000313" key="4">
    <source>
        <dbReference type="EMBL" id="GII56948.1"/>
    </source>
</evidence>
<evidence type="ECO:0008006" key="6">
    <source>
        <dbReference type="Google" id="ProtNLM"/>
    </source>
</evidence>
<gene>
    <name evidence="4" type="ORF">Pth03_53370</name>
</gene>
<accession>A0A8J3V580</accession>
<feature type="domain" description="Transcription regulator PadR N-terminal" evidence="2">
    <location>
        <begin position="7"/>
        <end position="83"/>
    </location>
</feature>
<protein>
    <recommendedName>
        <fullName evidence="6">PadR family transcriptional regulator</fullName>
    </recommendedName>
</protein>
<dbReference type="InterPro" id="IPR036390">
    <property type="entry name" value="WH_DNA-bd_sf"/>
</dbReference>
<feature type="compositionally biased region" description="Basic residues" evidence="1">
    <location>
        <begin position="213"/>
        <end position="228"/>
    </location>
</feature>
<dbReference type="Proteomes" id="UP000605992">
    <property type="component" value="Unassembled WGS sequence"/>
</dbReference>
<dbReference type="RefSeq" id="WP_203947084.1">
    <property type="nucleotide sequence ID" value="NZ_BOOR01000043.1"/>
</dbReference>
<sequence>MPLQHAVLALLDEGPSYGYELKANFEAAVGPEWGGLNIGHMYQILDRLARDELVSVSRTVVQENRPDRTVYEITPSGRTELQEWLDSPAIRTSGYRDEFILKILAAGQRGSDAVRTVCRVQREARMAELATLRLLRREHADEPLASLTIEAAILHTQADLKLIDAADERADSPLLALEITQARRDGARVDRQVADAATGTDGPAARGAAKAVGRGRPRAGGRPPRPQR</sequence>
<evidence type="ECO:0000256" key="1">
    <source>
        <dbReference type="SAM" id="MobiDB-lite"/>
    </source>
</evidence>
<comment type="caution">
    <text evidence="4">The sequence shown here is derived from an EMBL/GenBank/DDBJ whole genome shotgun (WGS) entry which is preliminary data.</text>
</comment>
<evidence type="ECO:0000259" key="2">
    <source>
        <dbReference type="Pfam" id="PF03551"/>
    </source>
</evidence>
<feature type="region of interest" description="Disordered" evidence="1">
    <location>
        <begin position="187"/>
        <end position="228"/>
    </location>
</feature>
<dbReference type="InterPro" id="IPR036388">
    <property type="entry name" value="WH-like_DNA-bd_sf"/>
</dbReference>
<reference evidence="4" key="1">
    <citation type="submission" date="2021-01" db="EMBL/GenBank/DDBJ databases">
        <title>Whole genome shotgun sequence of Planotetraspora thailandica NBRC 104271.</title>
        <authorList>
            <person name="Komaki H."/>
            <person name="Tamura T."/>
        </authorList>
    </citation>
    <scope>NUCLEOTIDE SEQUENCE</scope>
    <source>
        <strain evidence="4">NBRC 104271</strain>
    </source>
</reference>
<dbReference type="InterPro" id="IPR005149">
    <property type="entry name" value="Tscrpt_reg_PadR_N"/>
</dbReference>
<dbReference type="EMBL" id="BOOR01000043">
    <property type="protein sequence ID" value="GII56948.1"/>
    <property type="molecule type" value="Genomic_DNA"/>
</dbReference>
<name>A0A8J3V580_9ACTN</name>
<feature type="domain" description="Transcription regulator PadR C-terminal" evidence="3">
    <location>
        <begin position="96"/>
        <end position="167"/>
    </location>
</feature>
<dbReference type="PANTHER" id="PTHR43252">
    <property type="entry name" value="TRANSCRIPTIONAL REGULATOR YQJI"/>
    <property type="match status" value="1"/>
</dbReference>
<evidence type="ECO:0000259" key="3">
    <source>
        <dbReference type="Pfam" id="PF10400"/>
    </source>
</evidence>
<dbReference type="SUPFAM" id="SSF46785">
    <property type="entry name" value="Winged helix' DNA-binding domain"/>
    <property type="match status" value="1"/>
</dbReference>
<dbReference type="Pfam" id="PF10400">
    <property type="entry name" value="Vir_act_alpha_C"/>
    <property type="match status" value="1"/>
</dbReference>
<evidence type="ECO:0000313" key="5">
    <source>
        <dbReference type="Proteomes" id="UP000605992"/>
    </source>
</evidence>
<organism evidence="4 5">
    <name type="scientific">Planotetraspora thailandica</name>
    <dbReference type="NCBI Taxonomy" id="487172"/>
    <lineage>
        <taxon>Bacteria</taxon>
        <taxon>Bacillati</taxon>
        <taxon>Actinomycetota</taxon>
        <taxon>Actinomycetes</taxon>
        <taxon>Streptosporangiales</taxon>
        <taxon>Streptosporangiaceae</taxon>
        <taxon>Planotetraspora</taxon>
    </lineage>
</organism>
<dbReference type="Pfam" id="PF03551">
    <property type="entry name" value="PadR"/>
    <property type="match status" value="1"/>
</dbReference>
<dbReference type="InterPro" id="IPR018309">
    <property type="entry name" value="Tscrpt_reg_PadR_C"/>
</dbReference>
<proteinExistence type="predicted"/>
<feature type="compositionally biased region" description="Low complexity" evidence="1">
    <location>
        <begin position="194"/>
        <end position="212"/>
    </location>
</feature>